<dbReference type="InterPro" id="IPR051814">
    <property type="entry name" value="NAD(P)H-dep_FMN_reductase"/>
</dbReference>
<evidence type="ECO:0000313" key="6">
    <source>
        <dbReference type="Proteomes" id="UP000295764"/>
    </source>
</evidence>
<dbReference type="AlphaFoldDB" id="A0A4R6DE79"/>
<keyword evidence="2" id="KW-0288">FMN</keyword>
<accession>A0A4R6DE79</accession>
<protein>
    <submittedName>
        <fullName evidence="5">FMN reductase</fullName>
    </submittedName>
</protein>
<name>A0A4R6DE79_9MICO</name>
<comment type="caution">
    <text evidence="5">The sequence shown here is derived from an EMBL/GenBank/DDBJ whole genome shotgun (WGS) entry which is preliminary data.</text>
</comment>
<dbReference type="OrthoDB" id="1643408at2"/>
<dbReference type="RefSeq" id="WP_133520874.1">
    <property type="nucleotide sequence ID" value="NZ_SNVW01000013.1"/>
</dbReference>
<dbReference type="GO" id="GO:0016491">
    <property type="term" value="F:oxidoreductase activity"/>
    <property type="evidence" value="ECO:0007669"/>
    <property type="project" value="UniProtKB-KW"/>
</dbReference>
<feature type="domain" description="NADPH-dependent FMN reductase-like" evidence="4">
    <location>
        <begin position="4"/>
        <end position="136"/>
    </location>
</feature>
<dbReference type="Pfam" id="PF03358">
    <property type="entry name" value="FMN_red"/>
    <property type="match status" value="1"/>
</dbReference>
<dbReference type="Gene3D" id="3.40.50.360">
    <property type="match status" value="1"/>
</dbReference>
<organism evidence="5 6">
    <name type="scientific">Curtobacterium flaccumfaciens</name>
    <dbReference type="NCBI Taxonomy" id="2035"/>
    <lineage>
        <taxon>Bacteria</taxon>
        <taxon>Bacillati</taxon>
        <taxon>Actinomycetota</taxon>
        <taxon>Actinomycetes</taxon>
        <taxon>Micrococcales</taxon>
        <taxon>Microbacteriaceae</taxon>
        <taxon>Curtobacterium</taxon>
    </lineage>
</organism>
<evidence type="ECO:0000256" key="2">
    <source>
        <dbReference type="ARBA" id="ARBA00022643"/>
    </source>
</evidence>
<dbReference type="STRING" id="2035.RU06_15165"/>
<evidence type="ECO:0000259" key="4">
    <source>
        <dbReference type="Pfam" id="PF03358"/>
    </source>
</evidence>
<dbReference type="EMBL" id="SNVW01000013">
    <property type="protein sequence ID" value="TDN42229.1"/>
    <property type="molecule type" value="Genomic_DNA"/>
</dbReference>
<dbReference type="PANTHER" id="PTHR43408">
    <property type="entry name" value="FMN REDUCTASE (NADPH)"/>
    <property type="match status" value="1"/>
</dbReference>
<evidence type="ECO:0000256" key="3">
    <source>
        <dbReference type="ARBA" id="ARBA00023002"/>
    </source>
</evidence>
<dbReference type="SUPFAM" id="SSF52218">
    <property type="entry name" value="Flavoproteins"/>
    <property type="match status" value="1"/>
</dbReference>
<reference evidence="5 6" key="1">
    <citation type="submission" date="2019-03" db="EMBL/GenBank/DDBJ databases">
        <title>Genomic analyses of the natural microbiome of Caenorhabditis elegans.</title>
        <authorList>
            <person name="Samuel B."/>
        </authorList>
    </citation>
    <scope>NUCLEOTIDE SEQUENCE [LARGE SCALE GENOMIC DNA]</scope>
    <source>
        <strain evidence="5 6">JUb65</strain>
    </source>
</reference>
<keyword evidence="3" id="KW-0560">Oxidoreductase</keyword>
<dbReference type="PANTHER" id="PTHR43408:SF2">
    <property type="entry name" value="FMN REDUCTASE (NADPH)"/>
    <property type="match status" value="1"/>
</dbReference>
<dbReference type="InterPro" id="IPR029039">
    <property type="entry name" value="Flavoprotein-like_sf"/>
</dbReference>
<sequence>MITTVVAGNPKPASRTLDAATVVLERLTGRAPDHVVDVIELGPGLLGWGDEAVAEAVRAVSGSDLVVVASPTYKATYTGVLKLFLDQFATGDGLADVVAVPLMLGAGPAHALAPEVFLKPVLVELGATVPAPALYLNDKHYSEPASTEAWVARWRGVLLGTATSLQEGTRS</sequence>
<evidence type="ECO:0000313" key="5">
    <source>
        <dbReference type="EMBL" id="TDN42229.1"/>
    </source>
</evidence>
<evidence type="ECO:0000256" key="1">
    <source>
        <dbReference type="ARBA" id="ARBA00022630"/>
    </source>
</evidence>
<gene>
    <name evidence="5" type="ORF">EDF64_1136</name>
</gene>
<dbReference type="Proteomes" id="UP000295764">
    <property type="component" value="Unassembled WGS sequence"/>
</dbReference>
<keyword evidence="1" id="KW-0285">Flavoprotein</keyword>
<proteinExistence type="predicted"/>
<dbReference type="InterPro" id="IPR005025">
    <property type="entry name" value="FMN_Rdtase-like_dom"/>
</dbReference>